<sequence length="232" mass="25190">MMATTFKALSALLSYPSPVLQAAVPEIRNVLTAEELVPRRRLDALWPFLDALAAGDPIEVQERYVELFDRGRHLSLHLFEHVHGESRDRGQAMVDLAALYERGGMVLSTGELPDYLPLFLEYLSTRPEGEARKELANTLPILEALCERLARRDSGYAAVVAAVAALAGSSIQFAGEIAPEDRDGDLAALDAEWEETAVAFGPGDASDGCSVDRLRIQMRAGSRDVRRGAAGA</sequence>
<evidence type="ECO:0000256" key="2">
    <source>
        <dbReference type="SAM" id="SignalP"/>
    </source>
</evidence>
<dbReference type="PANTHER" id="PTHR43680:SF2">
    <property type="entry name" value="NITRATE REDUCTASE MOLYBDENUM COFACTOR ASSEMBLY CHAPERONE NARJ"/>
    <property type="match status" value="1"/>
</dbReference>
<keyword evidence="1" id="KW-0534">Nitrate assimilation</keyword>
<dbReference type="InterPro" id="IPR003765">
    <property type="entry name" value="NO3_reductase_chaperone_NarJ"/>
</dbReference>
<protein>
    <submittedName>
        <fullName evidence="3">Nitrate reductase delta subunit</fullName>
    </submittedName>
</protein>
<dbReference type="PANTHER" id="PTHR43680">
    <property type="entry name" value="NITRATE REDUCTASE MOLYBDENUM COFACTOR ASSEMBLY CHAPERONE"/>
    <property type="match status" value="1"/>
</dbReference>
<dbReference type="EMBL" id="JAUSVO010000004">
    <property type="protein sequence ID" value="MDQ0438842.1"/>
    <property type="molecule type" value="Genomic_DNA"/>
</dbReference>
<dbReference type="SUPFAM" id="SSF89155">
    <property type="entry name" value="TorD-like"/>
    <property type="match status" value="1"/>
</dbReference>
<accession>A0ABU0H973</accession>
<reference evidence="3 4" key="1">
    <citation type="submission" date="2023-07" db="EMBL/GenBank/DDBJ databases">
        <title>Genomic Encyclopedia of Type Strains, Phase IV (KMG-IV): sequencing the most valuable type-strain genomes for metagenomic binning, comparative biology and taxonomic classification.</title>
        <authorList>
            <person name="Goeker M."/>
        </authorList>
    </citation>
    <scope>NUCLEOTIDE SEQUENCE [LARGE SCALE GENOMIC DNA]</scope>
    <source>
        <strain evidence="3 4">B6-8</strain>
    </source>
</reference>
<keyword evidence="2" id="KW-0732">Signal</keyword>
<feature type="signal peptide" evidence="2">
    <location>
        <begin position="1"/>
        <end position="22"/>
    </location>
</feature>
<gene>
    <name evidence="3" type="ORF">QO014_003237</name>
</gene>
<evidence type="ECO:0000313" key="4">
    <source>
        <dbReference type="Proteomes" id="UP001241603"/>
    </source>
</evidence>
<feature type="chain" id="PRO_5045606196" evidence="2">
    <location>
        <begin position="23"/>
        <end position="232"/>
    </location>
</feature>
<proteinExistence type="predicted"/>
<name>A0ABU0H973_9HYPH</name>
<comment type="caution">
    <text evidence="3">The sequence shown here is derived from an EMBL/GenBank/DDBJ whole genome shotgun (WGS) entry which is preliminary data.</text>
</comment>
<keyword evidence="4" id="KW-1185">Reference proteome</keyword>
<dbReference type="Proteomes" id="UP001241603">
    <property type="component" value="Unassembled WGS sequence"/>
</dbReference>
<dbReference type="Pfam" id="PF02613">
    <property type="entry name" value="Nitrate_red_del"/>
    <property type="match status" value="1"/>
</dbReference>
<dbReference type="Gene3D" id="1.10.3480.10">
    <property type="entry name" value="TorD-like"/>
    <property type="match status" value="1"/>
</dbReference>
<dbReference type="NCBIfam" id="TIGR00684">
    <property type="entry name" value="narJ"/>
    <property type="match status" value="1"/>
</dbReference>
<dbReference type="InterPro" id="IPR036411">
    <property type="entry name" value="TorD-like_sf"/>
</dbReference>
<evidence type="ECO:0000256" key="1">
    <source>
        <dbReference type="ARBA" id="ARBA00023063"/>
    </source>
</evidence>
<dbReference type="InterPro" id="IPR020945">
    <property type="entry name" value="DMSO/NO3_reduct_chaperone"/>
</dbReference>
<evidence type="ECO:0000313" key="3">
    <source>
        <dbReference type="EMBL" id="MDQ0438842.1"/>
    </source>
</evidence>
<organism evidence="3 4">
    <name type="scientific">Kaistia dalseonensis</name>
    <dbReference type="NCBI Taxonomy" id="410840"/>
    <lineage>
        <taxon>Bacteria</taxon>
        <taxon>Pseudomonadati</taxon>
        <taxon>Pseudomonadota</taxon>
        <taxon>Alphaproteobacteria</taxon>
        <taxon>Hyphomicrobiales</taxon>
        <taxon>Kaistiaceae</taxon>
        <taxon>Kaistia</taxon>
    </lineage>
</organism>
<dbReference type="RefSeq" id="WP_266349722.1">
    <property type="nucleotide sequence ID" value="NZ_JAPKNG010000004.1"/>
</dbReference>